<dbReference type="CDD" id="cd00060">
    <property type="entry name" value="FHA"/>
    <property type="match status" value="1"/>
</dbReference>
<evidence type="ECO:0000259" key="2">
    <source>
        <dbReference type="PROSITE" id="PS50006"/>
    </source>
</evidence>
<evidence type="ECO:0000313" key="4">
    <source>
        <dbReference type="Proteomes" id="UP000070598"/>
    </source>
</evidence>
<name>A0A132NKS4_9ACTN</name>
<dbReference type="PROSITE" id="PS50006">
    <property type="entry name" value="FHA_DOMAIN"/>
    <property type="match status" value="1"/>
</dbReference>
<protein>
    <recommendedName>
        <fullName evidence="2">FHA domain-containing protein</fullName>
    </recommendedName>
</protein>
<comment type="caution">
    <text evidence="3">The sequence shown here is derived from an EMBL/GenBank/DDBJ whole genome shotgun (WGS) entry which is preliminary data.</text>
</comment>
<feature type="non-terminal residue" evidence="3">
    <location>
        <position position="127"/>
    </location>
</feature>
<sequence>MQLRFTVAAPRLGREPVDVLLSAPAGTRLGQVADALRRAVRTPFGRLYCGDLLLPDDAPLGVPPLVHGALVTIDAPGPAWPVPGALELRVVSGPDAGGVHLLRSGEATIGRQADVRLDDPDVSRRHA</sequence>
<dbReference type="EMBL" id="JYIK01000350">
    <property type="protein sequence ID" value="KWX10675.1"/>
    <property type="molecule type" value="Genomic_DNA"/>
</dbReference>
<dbReference type="RefSeq" id="WP_198532539.1">
    <property type="nucleotide sequence ID" value="NZ_JYIK01000350.1"/>
</dbReference>
<gene>
    <name evidence="3" type="ORF">TR74_02205</name>
</gene>
<dbReference type="Proteomes" id="UP000070598">
    <property type="component" value="Unassembled WGS sequence"/>
</dbReference>
<organism evidence="3 4">
    <name type="scientific">Carbonactinospora thermoautotrophica</name>
    <dbReference type="NCBI Taxonomy" id="1469144"/>
    <lineage>
        <taxon>Bacteria</taxon>
        <taxon>Bacillati</taxon>
        <taxon>Actinomycetota</taxon>
        <taxon>Actinomycetes</taxon>
        <taxon>Kitasatosporales</taxon>
        <taxon>Carbonactinosporaceae</taxon>
        <taxon>Carbonactinospora</taxon>
    </lineage>
</organism>
<keyword evidence="1" id="KW-0597">Phosphoprotein</keyword>
<dbReference type="Gene3D" id="2.60.200.20">
    <property type="match status" value="1"/>
</dbReference>
<reference evidence="4" key="1">
    <citation type="submission" date="2015-02" db="EMBL/GenBank/DDBJ databases">
        <title>Physiological reanalysis, assessment of diazotrophy, and genome sequences of multiple isolates of Streptomyces thermoautotrophicus.</title>
        <authorList>
            <person name="MacKellar D.C."/>
            <person name="Lieber L."/>
            <person name="Norman J."/>
            <person name="Bolger A."/>
            <person name="Tobin C."/>
            <person name="Murray J.W."/>
            <person name="Friesen M."/>
            <person name="Prell J."/>
        </authorList>
    </citation>
    <scope>NUCLEOTIDE SEQUENCE [LARGE SCALE GENOMIC DNA]</scope>
    <source>
        <strain evidence="4">UBT1</strain>
    </source>
</reference>
<evidence type="ECO:0000256" key="1">
    <source>
        <dbReference type="ARBA" id="ARBA00022553"/>
    </source>
</evidence>
<dbReference type="PATRIC" id="fig|1469144.9.peg.5216"/>
<evidence type="ECO:0000313" key="3">
    <source>
        <dbReference type="EMBL" id="KWX10675.1"/>
    </source>
</evidence>
<dbReference type="InterPro" id="IPR000253">
    <property type="entry name" value="FHA_dom"/>
</dbReference>
<dbReference type="InterPro" id="IPR008984">
    <property type="entry name" value="SMAD_FHA_dom_sf"/>
</dbReference>
<dbReference type="AlphaFoldDB" id="A0A132NKS4"/>
<dbReference type="SUPFAM" id="SSF49879">
    <property type="entry name" value="SMAD/FHA domain"/>
    <property type="match status" value="1"/>
</dbReference>
<feature type="domain" description="FHA" evidence="2">
    <location>
        <begin position="99"/>
        <end position="127"/>
    </location>
</feature>
<accession>A0A132NKS4</accession>
<proteinExistence type="predicted"/>